<gene>
    <name evidence="1" type="ORF">UAU_02126</name>
</gene>
<protein>
    <submittedName>
        <fullName evidence="1">Uncharacterized protein</fullName>
    </submittedName>
</protein>
<dbReference type="EMBL" id="AJAQ01000015">
    <property type="protein sequence ID" value="EOH94391.1"/>
    <property type="molecule type" value="Genomic_DNA"/>
</dbReference>
<dbReference type="Proteomes" id="UP000013782">
    <property type="component" value="Unassembled WGS sequence"/>
</dbReference>
<dbReference type="AlphaFoldDB" id="R2SNI2"/>
<dbReference type="PATRIC" id="fig|1158607.3.peg.2099"/>
<name>R2SNI2_9ENTE</name>
<dbReference type="RefSeq" id="WP_010757117.1">
    <property type="nucleotide sequence ID" value="NZ_ASWD01000001.1"/>
</dbReference>
<dbReference type="HOGENOM" id="CLU_1822377_0_0_9"/>
<proteinExistence type="predicted"/>
<dbReference type="InterPro" id="IPR046286">
    <property type="entry name" value="DUF6323"/>
</dbReference>
<dbReference type="OrthoDB" id="2194651at2"/>
<sequence length="122" mass="14615">MTQQINQLLQLNNQSFRLTAADVETVLDNRNQTLKDHHLIDFSLSNTLHFMEQAAQERRMTKRDYLTMVEVLQESFYYLHSLHPAEDEVLWEKLQEIYEKFDGNLEYLQGYIEDFPVSKEDE</sequence>
<reference evidence="1 2" key="1">
    <citation type="submission" date="2013-02" db="EMBL/GenBank/DDBJ databases">
        <title>The Genome Sequence of Enterococcus pallens BAA-351.</title>
        <authorList>
            <consortium name="The Broad Institute Genome Sequencing Platform"/>
            <consortium name="The Broad Institute Genome Sequencing Center for Infectious Disease"/>
            <person name="Earl A.M."/>
            <person name="Gilmore M.S."/>
            <person name="Lebreton F."/>
            <person name="Walker B."/>
            <person name="Young S.K."/>
            <person name="Zeng Q."/>
            <person name="Gargeya S."/>
            <person name="Fitzgerald M."/>
            <person name="Haas B."/>
            <person name="Abouelleil A."/>
            <person name="Alvarado L."/>
            <person name="Arachchi H.M."/>
            <person name="Berlin A.M."/>
            <person name="Chapman S.B."/>
            <person name="Dewar J."/>
            <person name="Goldberg J."/>
            <person name="Griggs A."/>
            <person name="Gujja S."/>
            <person name="Hansen M."/>
            <person name="Howarth C."/>
            <person name="Imamovic A."/>
            <person name="Larimer J."/>
            <person name="McCowan C."/>
            <person name="Murphy C."/>
            <person name="Neiman D."/>
            <person name="Pearson M."/>
            <person name="Priest M."/>
            <person name="Roberts A."/>
            <person name="Saif S."/>
            <person name="Shea T."/>
            <person name="Sisk P."/>
            <person name="Sykes S."/>
            <person name="Wortman J."/>
            <person name="Nusbaum C."/>
            <person name="Birren B."/>
        </authorList>
    </citation>
    <scope>NUCLEOTIDE SEQUENCE [LARGE SCALE GENOMIC DNA]</scope>
    <source>
        <strain evidence="1 2">ATCC BAA-351</strain>
    </source>
</reference>
<evidence type="ECO:0000313" key="2">
    <source>
        <dbReference type="Proteomes" id="UP000013782"/>
    </source>
</evidence>
<dbReference type="eggNOG" id="ENOG5031HNG">
    <property type="taxonomic scope" value="Bacteria"/>
</dbReference>
<evidence type="ECO:0000313" key="1">
    <source>
        <dbReference type="EMBL" id="EOH94391.1"/>
    </source>
</evidence>
<keyword evidence="2" id="KW-1185">Reference proteome</keyword>
<dbReference type="Pfam" id="PF19848">
    <property type="entry name" value="DUF6323"/>
    <property type="match status" value="1"/>
</dbReference>
<accession>R2SNI2</accession>
<comment type="caution">
    <text evidence="1">The sequence shown here is derived from an EMBL/GenBank/DDBJ whole genome shotgun (WGS) entry which is preliminary data.</text>
</comment>
<organism evidence="1 2">
    <name type="scientific">Enterococcus pallens ATCC BAA-351</name>
    <dbReference type="NCBI Taxonomy" id="1158607"/>
    <lineage>
        <taxon>Bacteria</taxon>
        <taxon>Bacillati</taxon>
        <taxon>Bacillota</taxon>
        <taxon>Bacilli</taxon>
        <taxon>Lactobacillales</taxon>
        <taxon>Enterococcaceae</taxon>
        <taxon>Enterococcus</taxon>
    </lineage>
</organism>